<evidence type="ECO:0000313" key="1">
    <source>
        <dbReference type="EMBL" id="GID51585.1"/>
    </source>
</evidence>
<dbReference type="EMBL" id="BOMF01000197">
    <property type="protein sequence ID" value="GID51585.1"/>
    <property type="molecule type" value="Genomic_DNA"/>
</dbReference>
<sequence length="56" mass="6431">MQNLDGQWRVEAARRCGQRMRWYRIVRGNDDAVVDCGLEEDRALLGSEFESGQACL</sequence>
<reference evidence="1" key="1">
    <citation type="submission" date="2021-01" db="EMBL/GenBank/DDBJ databases">
        <title>Whole genome shotgun sequence of Actinoplanes capillaceus NBRC 16408.</title>
        <authorList>
            <person name="Komaki H."/>
            <person name="Tamura T."/>
        </authorList>
    </citation>
    <scope>NUCLEOTIDE SEQUENCE [LARGE SCALE GENOMIC DNA]</scope>
    <source>
        <strain evidence="1">NBRC 16408</strain>
    </source>
</reference>
<gene>
    <name evidence="1" type="ORF">Aca07nite_88600</name>
</gene>
<protein>
    <submittedName>
        <fullName evidence="1">Uncharacterized protein</fullName>
    </submittedName>
</protein>
<comment type="caution">
    <text evidence="1">The sequence shown here is derived from an EMBL/GenBank/DDBJ whole genome shotgun (WGS) entry which is preliminary data.</text>
</comment>
<accession>A0ABQ3WZK6</accession>
<proteinExistence type="predicted"/>
<organism evidence="1">
    <name type="scientific">Actinoplanes campanulatus</name>
    <dbReference type="NCBI Taxonomy" id="113559"/>
    <lineage>
        <taxon>Bacteria</taxon>
        <taxon>Bacillati</taxon>
        <taxon>Actinomycetota</taxon>
        <taxon>Actinomycetes</taxon>
        <taxon>Micromonosporales</taxon>
        <taxon>Micromonosporaceae</taxon>
        <taxon>Actinoplanes</taxon>
    </lineage>
</organism>
<name>A0ABQ3WZK6_9ACTN</name>